<organism evidence="7 8">
    <name type="scientific">Rhodopirellula maiorica SM1</name>
    <dbReference type="NCBI Taxonomy" id="1265738"/>
    <lineage>
        <taxon>Bacteria</taxon>
        <taxon>Pseudomonadati</taxon>
        <taxon>Planctomycetota</taxon>
        <taxon>Planctomycetia</taxon>
        <taxon>Pirellulales</taxon>
        <taxon>Pirellulaceae</taxon>
        <taxon>Novipirellula</taxon>
    </lineage>
</organism>
<evidence type="ECO:0000256" key="5">
    <source>
        <dbReference type="ARBA" id="ARBA00023014"/>
    </source>
</evidence>
<dbReference type="GO" id="GO:0008177">
    <property type="term" value="F:succinate dehydrogenase (quinone) activity"/>
    <property type="evidence" value="ECO:0007669"/>
    <property type="project" value="UniProtKB-EC"/>
</dbReference>
<keyword evidence="4" id="KW-0408">Iron</keyword>
<dbReference type="Proteomes" id="UP000011991">
    <property type="component" value="Unassembled WGS sequence"/>
</dbReference>
<evidence type="ECO:0000313" key="7">
    <source>
        <dbReference type="EMBL" id="EMI18531.1"/>
    </source>
</evidence>
<evidence type="ECO:0000256" key="1">
    <source>
        <dbReference type="ARBA" id="ARBA00022485"/>
    </source>
</evidence>
<dbReference type="PANTHER" id="PTHR43498">
    <property type="entry name" value="FERREDOXIN:COB-COM HETERODISULFIDE REDUCTASE SUBUNIT A"/>
    <property type="match status" value="1"/>
</dbReference>
<dbReference type="EMBL" id="ANOG01000652">
    <property type="protein sequence ID" value="EMI18531.1"/>
    <property type="molecule type" value="Genomic_DNA"/>
</dbReference>
<keyword evidence="3 7" id="KW-0560">Oxidoreductase</keyword>
<dbReference type="AlphaFoldDB" id="M5RH88"/>
<feature type="signal peptide" evidence="6">
    <location>
        <begin position="1"/>
        <end position="26"/>
    </location>
</feature>
<reference evidence="7 8" key="1">
    <citation type="journal article" date="2013" name="Mar. Genomics">
        <title>Expression of sulfatases in Rhodopirellula baltica and the diversity of sulfatases in the genus Rhodopirellula.</title>
        <authorList>
            <person name="Wegner C.E."/>
            <person name="Richter-Heitmann T."/>
            <person name="Klindworth A."/>
            <person name="Klockow C."/>
            <person name="Richter M."/>
            <person name="Achstetter T."/>
            <person name="Glockner F.O."/>
            <person name="Harder J."/>
        </authorList>
    </citation>
    <scope>NUCLEOTIDE SEQUENCE [LARGE SCALE GENOMIC DNA]</scope>
    <source>
        <strain evidence="7 8">SM1</strain>
    </source>
</reference>
<dbReference type="InterPro" id="IPR010916">
    <property type="entry name" value="TonB_box_CS"/>
</dbReference>
<comment type="caution">
    <text evidence="7">The sequence shown here is derived from an EMBL/GenBank/DDBJ whole genome shotgun (WGS) entry which is preliminary data.</text>
</comment>
<dbReference type="Pfam" id="PF12831">
    <property type="entry name" value="FAD_oxidored"/>
    <property type="match status" value="1"/>
</dbReference>
<evidence type="ECO:0000256" key="6">
    <source>
        <dbReference type="SAM" id="SignalP"/>
    </source>
</evidence>
<dbReference type="GO" id="GO:0051539">
    <property type="term" value="F:4 iron, 4 sulfur cluster binding"/>
    <property type="evidence" value="ECO:0007669"/>
    <property type="project" value="UniProtKB-KW"/>
</dbReference>
<dbReference type="InterPro" id="IPR036188">
    <property type="entry name" value="FAD/NAD-bd_sf"/>
</dbReference>
<protein>
    <submittedName>
        <fullName evidence="7">Secreted protein containing Fumarate reductase/succinate dehydrogenase flavoprotein</fullName>
        <ecNumber evidence="7">1.3.5.1</ecNumber>
    </submittedName>
</protein>
<dbReference type="Gene3D" id="3.50.50.60">
    <property type="entry name" value="FAD/NAD(P)-binding domain"/>
    <property type="match status" value="1"/>
</dbReference>
<evidence type="ECO:0000256" key="3">
    <source>
        <dbReference type="ARBA" id="ARBA00023002"/>
    </source>
</evidence>
<dbReference type="PANTHER" id="PTHR43498:SF1">
    <property type="entry name" value="COB--COM HETERODISULFIDE REDUCTASE IRON-SULFUR SUBUNIT A"/>
    <property type="match status" value="1"/>
</dbReference>
<proteinExistence type="predicted"/>
<accession>M5RH88</accession>
<dbReference type="PATRIC" id="fig|1265738.3.peg.4565"/>
<gene>
    <name evidence="7" type="ORF">RMSM_04547</name>
</gene>
<evidence type="ECO:0000256" key="4">
    <source>
        <dbReference type="ARBA" id="ARBA00023004"/>
    </source>
</evidence>
<dbReference type="Gene3D" id="2.60.120.260">
    <property type="entry name" value="Galactose-binding domain-like"/>
    <property type="match status" value="1"/>
</dbReference>
<dbReference type="OrthoDB" id="9780658at2"/>
<name>M5RH88_9BACT</name>
<keyword evidence="8" id="KW-1185">Reference proteome</keyword>
<dbReference type="GO" id="GO:0046872">
    <property type="term" value="F:metal ion binding"/>
    <property type="evidence" value="ECO:0007669"/>
    <property type="project" value="UniProtKB-KW"/>
</dbReference>
<sequence length="651" mass="71915">MTVQPKRPILVLLLLSLATIATPSLGETILVEAESFAERGGWVIDQQSMDQMGSPYLMAHGLGTPVDDATTQVKVSQPGVYHVWVRTRDWAGPWKTSDTIPAMRATGYPGKFQLKIDGETLAATFGTEQSDWHWQDGGMVRLTKPESTLTLHDLTGFNGRCDTILLTNEKGFMPPNALADLSLFRQKLLGQNDNPSEGGDYDLVVVGGGIAGICSAISAARADCRVALIQDRPVLGGNNSSEVRVGLSGLIRQKPYPNLGNLVDEISPVGHWTLWDATEHPSWPRAQEMVQMTNQFPEKKIHNAGPKSNYEDDKKLNAVKAESNLTLFLNTHVNGVEMDGDKISAVVGQDIRSGERIRFTGRLFADCTGDGTLGAMANADFRQGRESKEETQESLAPDVADELVMGTSVQWNSRTNTSPTSFPECPWAVQFDETTCVDTIKGDWDWETGANRDQVEEIERIRDYGLRVVFGNWSVLKNSAKFKDRFANRELQWVAYIGGKRESRRLMGDVVLKQQDIVSAKDFEDASVTTTWTIDLHYPSKPMCACEAFQSTAKTLKITPYPIPYRCLYSRNVDNLFMAGRNISVTHVALGTVRVQRTTGMMGEVVGMAAAICKEQSCLPREVYDTYLEDLKKQMVDGVPSGQTVLLGQTE</sequence>
<feature type="chain" id="PRO_5004070691" evidence="6">
    <location>
        <begin position="27"/>
        <end position="651"/>
    </location>
</feature>
<keyword evidence="5" id="KW-0411">Iron-sulfur</keyword>
<dbReference type="EC" id="1.3.5.1" evidence="7"/>
<dbReference type="PROSITE" id="PS00430">
    <property type="entry name" value="TONB_DEPENDENT_REC_1"/>
    <property type="match status" value="1"/>
</dbReference>
<keyword evidence="6" id="KW-0732">Signal</keyword>
<dbReference type="InterPro" id="IPR039650">
    <property type="entry name" value="HdrA-like"/>
</dbReference>
<dbReference type="RefSeq" id="WP_008700822.1">
    <property type="nucleotide sequence ID" value="NZ_ANOG01000652.1"/>
</dbReference>
<dbReference type="SUPFAM" id="SSF51905">
    <property type="entry name" value="FAD/NAD(P)-binding domain"/>
    <property type="match status" value="1"/>
</dbReference>
<keyword evidence="2" id="KW-0479">Metal-binding</keyword>
<evidence type="ECO:0000256" key="2">
    <source>
        <dbReference type="ARBA" id="ARBA00022723"/>
    </source>
</evidence>
<evidence type="ECO:0000313" key="8">
    <source>
        <dbReference type="Proteomes" id="UP000011991"/>
    </source>
</evidence>
<keyword evidence="1" id="KW-0004">4Fe-4S</keyword>